<organism evidence="3 4">
    <name type="scientific">Rhodanobacter denitrificans</name>
    <dbReference type="NCBI Taxonomy" id="666685"/>
    <lineage>
        <taxon>Bacteria</taxon>
        <taxon>Pseudomonadati</taxon>
        <taxon>Pseudomonadota</taxon>
        <taxon>Gammaproteobacteria</taxon>
        <taxon>Lysobacterales</taxon>
        <taxon>Rhodanobacteraceae</taxon>
        <taxon>Rhodanobacter</taxon>
    </lineage>
</organism>
<accession>A0A368KGV5</accession>
<evidence type="ECO:0000313" key="3">
    <source>
        <dbReference type="EMBL" id="RCS31140.1"/>
    </source>
</evidence>
<gene>
    <name evidence="3" type="ORF">DEO45_05240</name>
</gene>
<reference evidence="3 4" key="1">
    <citation type="submission" date="2018-05" db="EMBL/GenBank/DDBJ databases">
        <title>Draft genome sequence of Rhodanobacter denitrificans Yn1 isolated from gold copper mine.</title>
        <authorList>
            <person name="Yang N."/>
            <person name="Mazhar H.S."/>
            <person name="Rensing C."/>
        </authorList>
    </citation>
    <scope>NUCLEOTIDE SEQUENCE [LARGE SCALE GENOMIC DNA]</scope>
    <source>
        <strain evidence="3 4">Yn1</strain>
    </source>
</reference>
<proteinExistence type="predicted"/>
<evidence type="ECO:0000313" key="4">
    <source>
        <dbReference type="Proteomes" id="UP000252387"/>
    </source>
</evidence>
<protein>
    <submittedName>
        <fullName evidence="3">Phosphate starvation-inducible protein PsiF</fullName>
    </submittedName>
</protein>
<dbReference type="EMBL" id="QFWQ01000003">
    <property type="protein sequence ID" value="RCS31140.1"/>
    <property type="molecule type" value="Genomic_DNA"/>
</dbReference>
<feature type="chain" id="PRO_5016729343" evidence="2">
    <location>
        <begin position="23"/>
        <end position="128"/>
    </location>
</feature>
<feature type="region of interest" description="Disordered" evidence="1">
    <location>
        <begin position="25"/>
        <end position="44"/>
    </location>
</feature>
<dbReference type="InterPro" id="IPR011690">
    <property type="entry name" value="P_starv_induced_PsiF"/>
</dbReference>
<feature type="signal peptide" evidence="2">
    <location>
        <begin position="1"/>
        <end position="22"/>
    </location>
</feature>
<feature type="compositionally biased region" description="Low complexity" evidence="1">
    <location>
        <begin position="78"/>
        <end position="88"/>
    </location>
</feature>
<sequence length="128" mass="12947">MSLSLRLLAISATLAFAGAAFAATPASTTPPAAKPHTAQQQRMVDCNKQATGKKGDERKAFMSSCLKGQSTAAAAAPAAAAPAATPAAHETQQEKMKSCNADAKTKALKGADRKAFMSSCLKGAPATP</sequence>
<evidence type="ECO:0000256" key="2">
    <source>
        <dbReference type="SAM" id="SignalP"/>
    </source>
</evidence>
<feature type="compositionally biased region" description="Basic and acidic residues" evidence="1">
    <location>
        <begin position="91"/>
        <end position="100"/>
    </location>
</feature>
<dbReference type="OrthoDB" id="8001925at2"/>
<keyword evidence="2" id="KW-0732">Signal</keyword>
<feature type="compositionally biased region" description="Low complexity" evidence="1">
    <location>
        <begin position="25"/>
        <end position="38"/>
    </location>
</feature>
<dbReference type="Pfam" id="PF07769">
    <property type="entry name" value="PsiF_repeat"/>
    <property type="match status" value="2"/>
</dbReference>
<comment type="caution">
    <text evidence="3">The sequence shown here is derived from an EMBL/GenBank/DDBJ whole genome shotgun (WGS) entry which is preliminary data.</text>
</comment>
<feature type="region of interest" description="Disordered" evidence="1">
    <location>
        <begin position="78"/>
        <end position="100"/>
    </location>
</feature>
<dbReference type="RefSeq" id="WP_114341219.1">
    <property type="nucleotide sequence ID" value="NZ_QFWQ01000003.1"/>
</dbReference>
<dbReference type="Proteomes" id="UP000252387">
    <property type="component" value="Unassembled WGS sequence"/>
</dbReference>
<name>A0A368KGV5_9GAMM</name>
<keyword evidence="4" id="KW-1185">Reference proteome</keyword>
<dbReference type="AlphaFoldDB" id="A0A368KGV5"/>
<evidence type="ECO:0000256" key="1">
    <source>
        <dbReference type="SAM" id="MobiDB-lite"/>
    </source>
</evidence>